<accession>A0AAV4GZU4</accession>
<proteinExistence type="predicted"/>
<sequence length="83" mass="9328">MYRGVCLRSLQRNQEADTALNLCIKSDRLRSSGQMAHCVQLLVDAGAQSNIQDLVPDLTVAQTFVDLVADLSVAQRYRTWYLI</sequence>
<gene>
    <name evidence="1" type="ORF">ElyMa_004308200</name>
</gene>
<evidence type="ECO:0000313" key="1">
    <source>
        <dbReference type="EMBL" id="GFR90601.1"/>
    </source>
</evidence>
<keyword evidence="2" id="KW-1185">Reference proteome</keyword>
<dbReference type="Proteomes" id="UP000762676">
    <property type="component" value="Unassembled WGS sequence"/>
</dbReference>
<name>A0AAV4GZU4_9GAST</name>
<comment type="caution">
    <text evidence="1">The sequence shown here is derived from an EMBL/GenBank/DDBJ whole genome shotgun (WGS) entry which is preliminary data.</text>
</comment>
<organism evidence="1 2">
    <name type="scientific">Elysia marginata</name>
    <dbReference type="NCBI Taxonomy" id="1093978"/>
    <lineage>
        <taxon>Eukaryota</taxon>
        <taxon>Metazoa</taxon>
        <taxon>Spiralia</taxon>
        <taxon>Lophotrochozoa</taxon>
        <taxon>Mollusca</taxon>
        <taxon>Gastropoda</taxon>
        <taxon>Heterobranchia</taxon>
        <taxon>Euthyneura</taxon>
        <taxon>Panpulmonata</taxon>
        <taxon>Sacoglossa</taxon>
        <taxon>Placobranchoidea</taxon>
        <taxon>Plakobranchidae</taxon>
        <taxon>Elysia</taxon>
    </lineage>
</organism>
<reference evidence="1 2" key="1">
    <citation type="journal article" date="2021" name="Elife">
        <title>Chloroplast acquisition without the gene transfer in kleptoplastic sea slugs, Plakobranchus ocellatus.</title>
        <authorList>
            <person name="Maeda T."/>
            <person name="Takahashi S."/>
            <person name="Yoshida T."/>
            <person name="Shimamura S."/>
            <person name="Takaki Y."/>
            <person name="Nagai Y."/>
            <person name="Toyoda A."/>
            <person name="Suzuki Y."/>
            <person name="Arimoto A."/>
            <person name="Ishii H."/>
            <person name="Satoh N."/>
            <person name="Nishiyama T."/>
            <person name="Hasebe M."/>
            <person name="Maruyama T."/>
            <person name="Minagawa J."/>
            <person name="Obokata J."/>
            <person name="Shigenobu S."/>
        </authorList>
    </citation>
    <scope>NUCLEOTIDE SEQUENCE [LARGE SCALE GENOMIC DNA]</scope>
</reference>
<dbReference type="EMBL" id="BMAT01008678">
    <property type="protein sequence ID" value="GFR90601.1"/>
    <property type="molecule type" value="Genomic_DNA"/>
</dbReference>
<protein>
    <submittedName>
        <fullName evidence="1">Uncharacterized protein</fullName>
    </submittedName>
</protein>
<evidence type="ECO:0000313" key="2">
    <source>
        <dbReference type="Proteomes" id="UP000762676"/>
    </source>
</evidence>
<dbReference type="AlphaFoldDB" id="A0AAV4GZU4"/>